<evidence type="ECO:0000256" key="9">
    <source>
        <dbReference type="SAM" id="SignalP"/>
    </source>
</evidence>
<feature type="domain" description="Plastocyanin-like" evidence="12">
    <location>
        <begin position="101"/>
        <end position="215"/>
    </location>
</feature>
<dbReference type="InterPro" id="IPR008972">
    <property type="entry name" value="Cupredoxin"/>
</dbReference>
<keyword evidence="5" id="KW-1015">Disulfide bond</keyword>
<evidence type="ECO:0000256" key="1">
    <source>
        <dbReference type="ARBA" id="ARBA00004191"/>
    </source>
</evidence>
<keyword evidence="6" id="KW-0325">Glycoprotein</keyword>
<keyword evidence="4" id="KW-0186">Copper</keyword>
<evidence type="ECO:0000256" key="7">
    <source>
        <dbReference type="ARBA" id="ARBA00055106"/>
    </source>
</evidence>
<evidence type="ECO:0000259" key="12">
    <source>
        <dbReference type="Pfam" id="PF07732"/>
    </source>
</evidence>
<dbReference type="Proteomes" id="UP001233271">
    <property type="component" value="Chromosome 2"/>
</dbReference>
<feature type="domain" description="Plastocyanin-like" evidence="10">
    <location>
        <begin position="227"/>
        <end position="388"/>
    </location>
</feature>
<dbReference type="InterPro" id="IPR045087">
    <property type="entry name" value="Cu-oxidase_fam"/>
</dbReference>
<keyword evidence="9" id="KW-0732">Signal</keyword>
<reference evidence="13" key="1">
    <citation type="journal article" date="2023" name="BMC Genomics">
        <title>Chromosome-level genome assemblies of Cutaneotrichosporon spp. (Trichosporonales, Basidiomycota) reveal imbalanced evolution between nucleotide sequences and chromosome synteny.</title>
        <authorList>
            <person name="Kobayashi Y."/>
            <person name="Kayamori A."/>
            <person name="Aoki K."/>
            <person name="Shiwa Y."/>
            <person name="Matsutani M."/>
            <person name="Fujita N."/>
            <person name="Sugita T."/>
            <person name="Iwasaki W."/>
            <person name="Tanaka N."/>
            <person name="Takashima M."/>
        </authorList>
    </citation>
    <scope>NUCLEOTIDE SEQUENCE</scope>
    <source>
        <strain evidence="13">HIS019</strain>
    </source>
</reference>
<feature type="region of interest" description="Disordered" evidence="8">
    <location>
        <begin position="75"/>
        <end position="95"/>
    </location>
</feature>
<sequence length="632" mass="69446">MMRLFLLAMAMSPALAQVYAPSAGVQAPRPTGLGIVTSYPPPDLPPGEPDKYGAGAKIPQYGAWHYYEQKPIPDQTISAPNLRPTLDPNTPPGEREYTMDVEYRAASPDGFLRRMSVINGQFPGPIIEGVQGDTMIIHVNNHLDDPTSIHWHGIHQNRTQYMDGVPGFTQCSIPPGGSYTYRFHLGWEKGTYWYHAHFGNTMADGLIGALIVHAPDDPLNDSCDDDQMLYVADHWGDDSETIVHAAKSPKGYRGCAPVDVPDSVIINGVGQVDCSMVQRGVPCNTDVPPYEVRAAPGKRVRLRVLHHGSHSLIYLSIDGHKLTVIEADDLAVQPFEVNELVIAPGQRYSIVVEMNQASHGAGYWIRARAGTGCYNDKWRVEGAGILRYFDEMGSEEGLARPETSMWPGLPDMGEPGCRDMDDIGYPLIPLIPIDPPQTADESFAFTSSFGEFHDPETGGKFAGWGFNNVSYTNYINDPLLKMVEDGRDIDPSRIATATFTGYVADIVVNQLDGAPHPFHLHGRPTFIVARGRGTINSTEGVEMNLVNPTRRDTFVIGPKSWVIIRLPLDNPGVWGFHCHIGWHLSVGKMAAIVVKPDLVRTIDQPEDWAALCQGDPGFIGPGRRSYIPPQGR</sequence>
<gene>
    <name evidence="13" type="ORF">CcaverHIS019_0200900</name>
</gene>
<dbReference type="Pfam" id="PF00394">
    <property type="entry name" value="Cu-oxidase"/>
    <property type="match status" value="1"/>
</dbReference>
<dbReference type="InterPro" id="IPR011707">
    <property type="entry name" value="Cu-oxidase-like_N"/>
</dbReference>
<evidence type="ECO:0000256" key="2">
    <source>
        <dbReference type="ARBA" id="ARBA00010609"/>
    </source>
</evidence>
<dbReference type="EMBL" id="AP028213">
    <property type="protein sequence ID" value="BEI88728.1"/>
    <property type="molecule type" value="Genomic_DNA"/>
</dbReference>
<evidence type="ECO:0000256" key="3">
    <source>
        <dbReference type="ARBA" id="ARBA00022512"/>
    </source>
</evidence>
<comment type="function">
    <text evidence="7">Laccase that catalyzes the oxidation of certain aromatic compounds, including L-dopa, to quinones, which then polymerize to melanin. Able to oxidize a wide variety of aromatic diphenol and diamino groups in the ortho, meta, and para positions but not monophenolic groups such as in phenol, tyramine, or tyrosine. Plays an important role in virulence. Plays a role in dissemination to extrapulmonary sites but is not involved in pulmonary growth or in elicitation of cellular immune responses in the lung.</text>
</comment>
<dbReference type="SUPFAM" id="SSF49503">
    <property type="entry name" value="Cupredoxins"/>
    <property type="match status" value="3"/>
</dbReference>
<evidence type="ECO:0000313" key="13">
    <source>
        <dbReference type="EMBL" id="BEI88728.1"/>
    </source>
</evidence>
<dbReference type="KEGG" id="ccac:CcaHIS019_0200900"/>
<keyword evidence="3" id="KW-0964">Secreted</keyword>
<dbReference type="PANTHER" id="PTHR11709">
    <property type="entry name" value="MULTI-COPPER OXIDASE"/>
    <property type="match status" value="1"/>
</dbReference>
<accession>A0AA48IIA8</accession>
<comment type="similarity">
    <text evidence="2">Belongs to the multicopper oxidase family.</text>
</comment>
<keyword evidence="3" id="KW-0134">Cell wall</keyword>
<dbReference type="Pfam" id="PF07731">
    <property type="entry name" value="Cu-oxidase_2"/>
    <property type="match status" value="1"/>
</dbReference>
<dbReference type="FunFam" id="2.60.40.420:FF:000045">
    <property type="entry name" value="Laccase 2"/>
    <property type="match status" value="1"/>
</dbReference>
<dbReference type="RefSeq" id="XP_060453994.1">
    <property type="nucleotide sequence ID" value="XM_060597063.1"/>
</dbReference>
<dbReference type="GO" id="GO:0016491">
    <property type="term" value="F:oxidoreductase activity"/>
    <property type="evidence" value="ECO:0007669"/>
    <property type="project" value="InterPro"/>
</dbReference>
<dbReference type="GeneID" id="85492599"/>
<dbReference type="Gene3D" id="2.60.40.420">
    <property type="entry name" value="Cupredoxins - blue copper proteins"/>
    <property type="match status" value="3"/>
</dbReference>
<comment type="subcellular location">
    <subcellularLocation>
        <location evidence="1">Secreted</location>
        <location evidence="1">Cell wall</location>
    </subcellularLocation>
</comment>
<evidence type="ECO:0000259" key="10">
    <source>
        <dbReference type="Pfam" id="PF00394"/>
    </source>
</evidence>
<feature type="domain" description="Plastocyanin-like" evidence="11">
    <location>
        <begin position="485"/>
        <end position="596"/>
    </location>
</feature>
<dbReference type="PANTHER" id="PTHR11709:SF414">
    <property type="entry name" value="ADR239WP"/>
    <property type="match status" value="1"/>
</dbReference>
<evidence type="ECO:0000313" key="14">
    <source>
        <dbReference type="Proteomes" id="UP001233271"/>
    </source>
</evidence>
<evidence type="ECO:0000256" key="8">
    <source>
        <dbReference type="SAM" id="MobiDB-lite"/>
    </source>
</evidence>
<dbReference type="CDD" id="cd13857">
    <property type="entry name" value="CuRO_1_Diphenol_Ox"/>
    <property type="match status" value="1"/>
</dbReference>
<dbReference type="AlphaFoldDB" id="A0AA48IIA8"/>
<evidence type="ECO:0000259" key="11">
    <source>
        <dbReference type="Pfam" id="PF07731"/>
    </source>
</evidence>
<proteinExistence type="inferred from homology"/>
<feature type="chain" id="PRO_5041461639" evidence="9">
    <location>
        <begin position="17"/>
        <end position="632"/>
    </location>
</feature>
<name>A0AA48IIA8_9TREE</name>
<keyword evidence="14" id="KW-1185">Reference proteome</keyword>
<feature type="signal peptide" evidence="9">
    <location>
        <begin position="1"/>
        <end position="16"/>
    </location>
</feature>
<dbReference type="InterPro" id="IPR011706">
    <property type="entry name" value="Cu-oxidase_C"/>
</dbReference>
<evidence type="ECO:0000256" key="5">
    <source>
        <dbReference type="ARBA" id="ARBA00023157"/>
    </source>
</evidence>
<organism evidence="13 14">
    <name type="scientific">Cutaneotrichosporon cavernicola</name>
    <dbReference type="NCBI Taxonomy" id="279322"/>
    <lineage>
        <taxon>Eukaryota</taxon>
        <taxon>Fungi</taxon>
        <taxon>Dikarya</taxon>
        <taxon>Basidiomycota</taxon>
        <taxon>Agaricomycotina</taxon>
        <taxon>Tremellomycetes</taxon>
        <taxon>Trichosporonales</taxon>
        <taxon>Trichosporonaceae</taxon>
        <taxon>Cutaneotrichosporon</taxon>
    </lineage>
</organism>
<protein>
    <submittedName>
        <fullName evidence="13">Uncharacterized protein</fullName>
    </submittedName>
</protein>
<evidence type="ECO:0000256" key="4">
    <source>
        <dbReference type="ARBA" id="ARBA00023008"/>
    </source>
</evidence>
<dbReference type="Pfam" id="PF07732">
    <property type="entry name" value="Cu-oxidase_3"/>
    <property type="match status" value="1"/>
</dbReference>
<evidence type="ECO:0000256" key="6">
    <source>
        <dbReference type="ARBA" id="ARBA00023180"/>
    </source>
</evidence>
<dbReference type="GO" id="GO:0005507">
    <property type="term" value="F:copper ion binding"/>
    <property type="evidence" value="ECO:0007669"/>
    <property type="project" value="InterPro"/>
</dbReference>
<dbReference type="InterPro" id="IPR001117">
    <property type="entry name" value="Cu-oxidase_2nd"/>
</dbReference>